<keyword evidence="8" id="KW-1185">Reference proteome</keyword>
<organism evidence="7 8">
    <name type="scientific">Paenibacillus physcomitrellae</name>
    <dbReference type="NCBI Taxonomy" id="1619311"/>
    <lineage>
        <taxon>Bacteria</taxon>
        <taxon>Bacillati</taxon>
        <taxon>Bacillota</taxon>
        <taxon>Bacilli</taxon>
        <taxon>Bacillales</taxon>
        <taxon>Paenibacillaceae</taxon>
        <taxon>Paenibacillus</taxon>
    </lineage>
</organism>
<feature type="transmembrane region" description="Helical" evidence="6">
    <location>
        <begin position="38"/>
        <end position="64"/>
    </location>
</feature>
<evidence type="ECO:0000256" key="4">
    <source>
        <dbReference type="ARBA" id="ARBA00022989"/>
    </source>
</evidence>
<evidence type="ECO:0000313" key="7">
    <source>
        <dbReference type="EMBL" id="GGA29865.1"/>
    </source>
</evidence>
<sequence length="212" mass="22734">MLTAFIHGFILALGLILPLGVQNVFIFNQGAQQRRFLLALPAMLTAALCDTLLILLAVTGVSLLLLDTPWLKTLLMAVGLLFLVYMGWQTWRSSFSVRESADDGQGKPAGVMTPRQQMGFAASVSLLNPHAIMDTVGVIGSGSLNYDGVDKAAFAAACILVSWVWFAGLAYLGRRLGTIDSAGRLSAGIQRISAFIIWGTALYIGFTLMGLH</sequence>
<keyword evidence="3 6" id="KW-0812">Transmembrane</keyword>
<feature type="transmembrane region" description="Helical" evidence="6">
    <location>
        <begin position="120"/>
        <end position="140"/>
    </location>
</feature>
<evidence type="ECO:0000256" key="2">
    <source>
        <dbReference type="ARBA" id="ARBA00022475"/>
    </source>
</evidence>
<dbReference type="Proteomes" id="UP000609323">
    <property type="component" value="Unassembled WGS sequence"/>
</dbReference>
<dbReference type="Pfam" id="PF01810">
    <property type="entry name" value="LysE"/>
    <property type="match status" value="1"/>
</dbReference>
<evidence type="ECO:0000256" key="3">
    <source>
        <dbReference type="ARBA" id="ARBA00022692"/>
    </source>
</evidence>
<dbReference type="RefSeq" id="WP_094092864.1">
    <property type="nucleotide sequence ID" value="NZ_BMHF01000003.1"/>
</dbReference>
<dbReference type="PANTHER" id="PTHR30086:SF20">
    <property type="entry name" value="ARGININE EXPORTER PROTEIN ARGO-RELATED"/>
    <property type="match status" value="1"/>
</dbReference>
<protein>
    <submittedName>
        <fullName evidence="7">Amino-acid transporter YisU</fullName>
    </submittedName>
</protein>
<dbReference type="PANTHER" id="PTHR30086">
    <property type="entry name" value="ARGININE EXPORTER PROTEIN ARGO"/>
    <property type="match status" value="1"/>
</dbReference>
<feature type="transmembrane region" description="Helical" evidence="6">
    <location>
        <begin position="6"/>
        <end position="26"/>
    </location>
</feature>
<evidence type="ECO:0000313" key="8">
    <source>
        <dbReference type="Proteomes" id="UP000609323"/>
    </source>
</evidence>
<keyword evidence="5 6" id="KW-0472">Membrane</keyword>
<keyword evidence="2" id="KW-1003">Cell membrane</keyword>
<comment type="caution">
    <text evidence="7">The sequence shown here is derived from an EMBL/GenBank/DDBJ whole genome shotgun (WGS) entry which is preliminary data.</text>
</comment>
<feature type="transmembrane region" description="Helical" evidence="6">
    <location>
        <begin position="192"/>
        <end position="211"/>
    </location>
</feature>
<accession>A0ABQ1FTH8</accession>
<gene>
    <name evidence="7" type="primary">yisU</name>
    <name evidence="7" type="ORF">GCM10010917_13640</name>
</gene>
<proteinExistence type="predicted"/>
<dbReference type="EMBL" id="BMHF01000003">
    <property type="protein sequence ID" value="GGA29865.1"/>
    <property type="molecule type" value="Genomic_DNA"/>
</dbReference>
<evidence type="ECO:0000256" key="1">
    <source>
        <dbReference type="ARBA" id="ARBA00004651"/>
    </source>
</evidence>
<keyword evidence="4 6" id="KW-1133">Transmembrane helix</keyword>
<evidence type="ECO:0000256" key="5">
    <source>
        <dbReference type="ARBA" id="ARBA00023136"/>
    </source>
</evidence>
<dbReference type="InterPro" id="IPR001123">
    <property type="entry name" value="LeuE-type"/>
</dbReference>
<evidence type="ECO:0000256" key="6">
    <source>
        <dbReference type="SAM" id="Phobius"/>
    </source>
</evidence>
<feature type="transmembrane region" description="Helical" evidence="6">
    <location>
        <begin position="70"/>
        <end position="88"/>
    </location>
</feature>
<reference evidence="8" key="1">
    <citation type="journal article" date="2019" name="Int. J. Syst. Evol. Microbiol.">
        <title>The Global Catalogue of Microorganisms (GCM) 10K type strain sequencing project: providing services to taxonomists for standard genome sequencing and annotation.</title>
        <authorList>
            <consortium name="The Broad Institute Genomics Platform"/>
            <consortium name="The Broad Institute Genome Sequencing Center for Infectious Disease"/>
            <person name="Wu L."/>
            <person name="Ma J."/>
        </authorList>
    </citation>
    <scope>NUCLEOTIDE SEQUENCE [LARGE SCALE GENOMIC DNA]</scope>
    <source>
        <strain evidence="8">CGMCC 1.15044</strain>
    </source>
</reference>
<comment type="subcellular location">
    <subcellularLocation>
        <location evidence="1">Cell membrane</location>
        <topology evidence="1">Multi-pass membrane protein</topology>
    </subcellularLocation>
</comment>
<name>A0ABQ1FTH8_9BACL</name>
<feature type="transmembrane region" description="Helical" evidence="6">
    <location>
        <begin position="152"/>
        <end position="172"/>
    </location>
</feature>